<dbReference type="SUPFAM" id="SSF55961">
    <property type="entry name" value="Bet v1-like"/>
    <property type="match status" value="1"/>
</dbReference>
<name>A0A3D9UPP2_9MICO</name>
<dbReference type="RefSeq" id="WP_170144071.1">
    <property type="nucleotide sequence ID" value="NZ_QTUA01000001.1"/>
</dbReference>
<organism evidence="1 2">
    <name type="scientific">Calidifontibacter indicus</name>
    <dbReference type="NCBI Taxonomy" id="419650"/>
    <lineage>
        <taxon>Bacteria</taxon>
        <taxon>Bacillati</taxon>
        <taxon>Actinomycetota</taxon>
        <taxon>Actinomycetes</taxon>
        <taxon>Micrococcales</taxon>
        <taxon>Dermacoccaceae</taxon>
        <taxon>Calidifontibacter</taxon>
    </lineage>
</organism>
<comment type="caution">
    <text evidence="1">The sequence shown here is derived from an EMBL/GenBank/DDBJ whole genome shotgun (WGS) entry which is preliminary data.</text>
</comment>
<protein>
    <submittedName>
        <fullName evidence="1">Carbon monoxide dehydrogenase subunit G</fullName>
    </submittedName>
</protein>
<dbReference type="InterPro" id="IPR019587">
    <property type="entry name" value="Polyketide_cyclase/dehydratase"/>
</dbReference>
<reference evidence="1 2" key="1">
    <citation type="submission" date="2018-08" db="EMBL/GenBank/DDBJ databases">
        <title>Sequencing the genomes of 1000 actinobacteria strains.</title>
        <authorList>
            <person name="Klenk H.-P."/>
        </authorList>
    </citation>
    <scope>NUCLEOTIDE SEQUENCE [LARGE SCALE GENOMIC DNA]</scope>
    <source>
        <strain evidence="1 2">DSM 22967</strain>
    </source>
</reference>
<evidence type="ECO:0000313" key="1">
    <source>
        <dbReference type="EMBL" id="REF31246.1"/>
    </source>
</evidence>
<dbReference type="Proteomes" id="UP000256253">
    <property type="component" value="Unassembled WGS sequence"/>
</dbReference>
<evidence type="ECO:0000313" key="2">
    <source>
        <dbReference type="Proteomes" id="UP000256253"/>
    </source>
</evidence>
<dbReference type="EMBL" id="QTUA01000001">
    <property type="protein sequence ID" value="REF31246.1"/>
    <property type="molecule type" value="Genomic_DNA"/>
</dbReference>
<keyword evidence="2" id="KW-1185">Reference proteome</keyword>
<dbReference type="Gene3D" id="3.30.530.20">
    <property type="match status" value="1"/>
</dbReference>
<dbReference type="InterPro" id="IPR023393">
    <property type="entry name" value="START-like_dom_sf"/>
</dbReference>
<gene>
    <name evidence="1" type="ORF">DFJ65_2295</name>
</gene>
<sequence>MNSFSARNVSEETVPYDVDALWEVLTDAKTLQKLTPLVHRITPDGDRWLWEMTSVPVLNQKFKPVFTALMDFDPKKGISYSHDPARSDELVAVDGIYTLTPVDGGTHLSIDIDITARLPFPKIMGPAVRAAMTVVMTQMGNGFARNLDKHLR</sequence>
<dbReference type="AlphaFoldDB" id="A0A3D9UPP2"/>
<dbReference type="Pfam" id="PF10604">
    <property type="entry name" value="Polyketide_cyc2"/>
    <property type="match status" value="1"/>
</dbReference>
<proteinExistence type="predicted"/>
<accession>A0A3D9UPP2</accession>